<protein>
    <submittedName>
        <fullName evidence="2">Uncharacterized protein</fullName>
    </submittedName>
</protein>
<dbReference type="InterPro" id="IPR002928">
    <property type="entry name" value="Myosin_tail"/>
</dbReference>
<dbReference type="GO" id="GO:0016459">
    <property type="term" value="C:myosin complex"/>
    <property type="evidence" value="ECO:0007669"/>
    <property type="project" value="InterPro"/>
</dbReference>
<evidence type="ECO:0000256" key="1">
    <source>
        <dbReference type="SAM" id="MobiDB-lite"/>
    </source>
</evidence>
<sequence length="539" mass="62745">MSNLNEKSPHGAKSDVSFVGITGPRSSSSRHSIGSEGSAGKLSNRGGCETANELSSQVEQEHRDELRQRELEEARARAAQMEKTMRWWSDCTANWREKWSKVRNERNKYRDENRLLRAKYEAVMKENTVFKNERKEMKRDVEHLKRQNKLLKNNEKDEASSSSSSSLKSPVVVNSPNESGDADEEKKSQIEKEETDLNEKNPEKLKSKPDASMNKKEQDKMDECKDLPAARRPERDNLDSPEQALALENMAILQLKLNEAQKTLAMEREDKAVFSKSMEKLQFDLTCLKNKYEEQKRSKLEISQQLSKLRQEHKDQVDRMATKLDDESDTRSSMDLRIGQLRRELERLQAENAEEWGMRERLETEKLAQERENKNLRAQIHDLEMELERKNRINSAMIDTDMKTIKSDLEEKMKELVELRHAHSRQCQQLDETLEELDHCRRRAEQYDTEVRKLRGRVDDLKKQLANAEDEADGQSNIVRRLQRTNDEIQQESENLRLQVDHLQSRLRSSNQAVEITRGSSIKSISLAKHPDDSKSTNM</sequence>
<proteinExistence type="predicted"/>
<feature type="region of interest" description="Disordered" evidence="1">
    <location>
        <begin position="124"/>
        <end position="238"/>
    </location>
</feature>
<reference evidence="2" key="1">
    <citation type="submission" date="2022-03" db="EMBL/GenBank/DDBJ databases">
        <authorList>
            <person name="Martin C."/>
        </authorList>
    </citation>
    <scope>NUCLEOTIDE SEQUENCE</scope>
</reference>
<organism evidence="2 3">
    <name type="scientific">Owenia fusiformis</name>
    <name type="common">Polychaete worm</name>
    <dbReference type="NCBI Taxonomy" id="6347"/>
    <lineage>
        <taxon>Eukaryota</taxon>
        <taxon>Metazoa</taxon>
        <taxon>Spiralia</taxon>
        <taxon>Lophotrochozoa</taxon>
        <taxon>Annelida</taxon>
        <taxon>Polychaeta</taxon>
        <taxon>Sedentaria</taxon>
        <taxon>Canalipalpata</taxon>
        <taxon>Sabellida</taxon>
        <taxon>Oweniida</taxon>
        <taxon>Oweniidae</taxon>
        <taxon>Owenia</taxon>
    </lineage>
</organism>
<accession>A0A8J1TU27</accession>
<dbReference type="AlphaFoldDB" id="A0A8J1TU27"/>
<feature type="compositionally biased region" description="Basic and acidic residues" evidence="1">
    <location>
        <begin position="131"/>
        <end position="145"/>
    </location>
</feature>
<feature type="region of interest" description="Disordered" evidence="1">
    <location>
        <begin position="311"/>
        <end position="332"/>
    </location>
</feature>
<dbReference type="Proteomes" id="UP000749559">
    <property type="component" value="Unassembled WGS sequence"/>
</dbReference>
<feature type="region of interest" description="Disordered" evidence="1">
    <location>
        <begin position="1"/>
        <end position="67"/>
    </location>
</feature>
<comment type="caution">
    <text evidence="2">The sequence shown here is derived from an EMBL/GenBank/DDBJ whole genome shotgun (WGS) entry which is preliminary data.</text>
</comment>
<dbReference type="PANTHER" id="PTHR46292">
    <property type="entry name" value="COILED-COIL DOMAIN-CONTAINING PROTEIN 102A"/>
    <property type="match status" value="1"/>
</dbReference>
<dbReference type="Gene3D" id="1.10.287.1490">
    <property type="match status" value="1"/>
</dbReference>
<keyword evidence="3" id="KW-1185">Reference proteome</keyword>
<gene>
    <name evidence="2" type="ORF">OFUS_LOCUS5884</name>
</gene>
<evidence type="ECO:0000313" key="2">
    <source>
        <dbReference type="EMBL" id="CAH1779037.1"/>
    </source>
</evidence>
<name>A0A8J1TU27_OWEFU</name>
<evidence type="ECO:0000313" key="3">
    <source>
        <dbReference type="Proteomes" id="UP000749559"/>
    </source>
</evidence>
<feature type="compositionally biased region" description="Low complexity" evidence="1">
    <location>
        <begin position="25"/>
        <end position="38"/>
    </location>
</feature>
<dbReference type="PANTHER" id="PTHR46292:SF1">
    <property type="entry name" value="COILED-COIL DOMAIN-CONTAINING PROTEIN 102A"/>
    <property type="match status" value="1"/>
</dbReference>
<dbReference type="OrthoDB" id="5984396at2759"/>
<feature type="compositionally biased region" description="Basic and acidic residues" evidence="1">
    <location>
        <begin position="184"/>
        <end position="238"/>
    </location>
</feature>
<dbReference type="EMBL" id="CAIIXF020000003">
    <property type="protein sequence ID" value="CAH1779037.1"/>
    <property type="molecule type" value="Genomic_DNA"/>
</dbReference>
<dbReference type="Pfam" id="PF01576">
    <property type="entry name" value="Myosin_tail_1"/>
    <property type="match status" value="1"/>
</dbReference>